<accession>A0AAD7XDE6</accession>
<dbReference type="Proteomes" id="UP001215151">
    <property type="component" value="Unassembled WGS sequence"/>
</dbReference>
<reference evidence="2" key="1">
    <citation type="submission" date="2022-11" db="EMBL/GenBank/DDBJ databases">
        <title>Genome Sequence of Cubamyces cubensis.</title>
        <authorList>
            <person name="Buettner E."/>
        </authorList>
    </citation>
    <scope>NUCLEOTIDE SEQUENCE</scope>
    <source>
        <strain evidence="2">MPL-01</strain>
    </source>
</reference>
<name>A0AAD7XDE6_9APHY</name>
<protein>
    <submittedName>
        <fullName evidence="2">Uncharacterized protein</fullName>
    </submittedName>
</protein>
<evidence type="ECO:0000313" key="3">
    <source>
        <dbReference type="Proteomes" id="UP001215151"/>
    </source>
</evidence>
<keyword evidence="3" id="KW-1185">Reference proteome</keyword>
<dbReference type="EMBL" id="JAPEVG010000125">
    <property type="protein sequence ID" value="KAJ8481944.1"/>
    <property type="molecule type" value="Genomic_DNA"/>
</dbReference>
<evidence type="ECO:0000256" key="1">
    <source>
        <dbReference type="SAM" id="MobiDB-lite"/>
    </source>
</evidence>
<feature type="compositionally biased region" description="Basic and acidic residues" evidence="1">
    <location>
        <begin position="9"/>
        <end position="21"/>
    </location>
</feature>
<gene>
    <name evidence="2" type="ORF">ONZ51_g5655</name>
</gene>
<feature type="compositionally biased region" description="Basic and acidic residues" evidence="1">
    <location>
        <begin position="66"/>
        <end position="80"/>
    </location>
</feature>
<dbReference type="AlphaFoldDB" id="A0AAD7XDE6"/>
<feature type="region of interest" description="Disordered" evidence="1">
    <location>
        <begin position="1"/>
        <end position="107"/>
    </location>
</feature>
<comment type="caution">
    <text evidence="2">The sequence shown here is derived from an EMBL/GenBank/DDBJ whole genome shotgun (WGS) entry which is preliminary data.</text>
</comment>
<feature type="compositionally biased region" description="Basic and acidic residues" evidence="1">
    <location>
        <begin position="38"/>
        <end position="48"/>
    </location>
</feature>
<proteinExistence type="predicted"/>
<sequence>MRFPQGVRHSADTPRPLEERPPSVPQRARTLSTPARPPPRDARFKDLPPHPGSKDLPPIPPVPRHSRQEEKMPERNHERPTPSPKAKTSPKPKKNAAAAPKPPELEHIPQLLPLFVEMMRPQLMVRRQT</sequence>
<evidence type="ECO:0000313" key="2">
    <source>
        <dbReference type="EMBL" id="KAJ8481944.1"/>
    </source>
</evidence>
<organism evidence="2 3">
    <name type="scientific">Trametes cubensis</name>
    <dbReference type="NCBI Taxonomy" id="1111947"/>
    <lineage>
        <taxon>Eukaryota</taxon>
        <taxon>Fungi</taxon>
        <taxon>Dikarya</taxon>
        <taxon>Basidiomycota</taxon>
        <taxon>Agaricomycotina</taxon>
        <taxon>Agaricomycetes</taxon>
        <taxon>Polyporales</taxon>
        <taxon>Polyporaceae</taxon>
        <taxon>Trametes</taxon>
    </lineage>
</organism>